<feature type="transmembrane region" description="Helical" evidence="1">
    <location>
        <begin position="12"/>
        <end position="36"/>
    </location>
</feature>
<accession>A0A2K9HQD7</accession>
<dbReference type="Proteomes" id="UP000234653">
    <property type="component" value="Plasmid pLDW-11"/>
</dbReference>
<dbReference type="STRING" id="1423720.FC67_GL000367"/>
<keyword evidence="1" id="KW-0812">Transmembrane</keyword>
<evidence type="ECO:0000256" key="1">
    <source>
        <dbReference type="SAM" id="Phobius"/>
    </source>
</evidence>
<proteinExistence type="predicted"/>
<keyword evidence="3" id="KW-1185">Reference proteome</keyword>
<reference evidence="2 3" key="1">
    <citation type="submission" date="2016-12" db="EMBL/GenBank/DDBJ databases">
        <title>The whole genome sequencing and assembly of Lactobacillus alimentarius DSM 20249T strain.</title>
        <authorList>
            <person name="Lee Y.-J."/>
            <person name="Yi H."/>
            <person name="Bahn Y.-S."/>
            <person name="Kim J.F."/>
            <person name="Lee D.-W."/>
        </authorList>
    </citation>
    <scope>NUCLEOTIDE SEQUENCE [LARGE SCALE GENOMIC DNA]</scope>
    <source>
        <strain evidence="2 3">DSM 20249</strain>
        <plasmid evidence="3">pldw-11</plasmid>
    </source>
</reference>
<evidence type="ECO:0000313" key="2">
    <source>
        <dbReference type="EMBL" id="AUI72883.1"/>
    </source>
</evidence>
<feature type="transmembrane region" description="Helical" evidence="1">
    <location>
        <begin position="71"/>
        <end position="89"/>
    </location>
</feature>
<keyword evidence="1" id="KW-0472">Membrane</keyword>
<dbReference type="EMBL" id="CP018868">
    <property type="protein sequence ID" value="AUI72883.1"/>
    <property type="molecule type" value="Genomic_DNA"/>
</dbReference>
<geneLocation type="plasmid" evidence="3">
    <name>pldw-11</name>
</geneLocation>
<dbReference type="OrthoDB" id="2152089at2"/>
<dbReference type="KEGG" id="lali:LA20249_11455"/>
<name>A0A2K9HQD7_9LACO</name>
<evidence type="ECO:0000313" key="3">
    <source>
        <dbReference type="Proteomes" id="UP000234653"/>
    </source>
</evidence>
<dbReference type="RefSeq" id="WP_057738182.1">
    <property type="nucleotide sequence ID" value="NZ_AZDQ01000015.1"/>
</dbReference>
<organism evidence="2 3">
    <name type="scientific">Companilactobacillus alimentarius DSM 20249</name>
    <dbReference type="NCBI Taxonomy" id="1423720"/>
    <lineage>
        <taxon>Bacteria</taxon>
        <taxon>Bacillati</taxon>
        <taxon>Bacillota</taxon>
        <taxon>Bacilli</taxon>
        <taxon>Lactobacillales</taxon>
        <taxon>Lactobacillaceae</taxon>
        <taxon>Companilactobacillus</taxon>
    </lineage>
</organism>
<protein>
    <submittedName>
        <fullName evidence="2">Conjugal transfer protein</fullName>
    </submittedName>
</protein>
<dbReference type="AlphaFoldDB" id="A0A2K9HQD7"/>
<gene>
    <name evidence="2" type="ORF">LA20249_11455</name>
</gene>
<sequence>MKDKLLNSVKASWPYLLTLIIGLYLVEILAGSVMALSRYKLAFADHMPTVLKQLALHPWHYYNLYLGQKNPVLIIVSVAVVLYTIYFALKRNSKHKAWETADTETHGSATWGNLKELSDHYFSISPKDLTTSFNTMTDLEAVKMLIDKSQSETKPEKENLK</sequence>
<keyword evidence="2" id="KW-0614">Plasmid</keyword>
<keyword evidence="1" id="KW-1133">Transmembrane helix</keyword>